<dbReference type="AlphaFoldDB" id="A0AAD4DXY2"/>
<protein>
    <submittedName>
        <fullName evidence="2">Uncharacterized protein</fullName>
    </submittedName>
</protein>
<dbReference type="RefSeq" id="XP_041221578.1">
    <property type="nucleotide sequence ID" value="XM_041372614.1"/>
</dbReference>
<reference evidence="2" key="1">
    <citation type="journal article" date="2020" name="New Phytol.">
        <title>Comparative genomics reveals dynamic genome evolution in host specialist ectomycorrhizal fungi.</title>
        <authorList>
            <person name="Lofgren L.A."/>
            <person name="Nguyen N.H."/>
            <person name="Vilgalys R."/>
            <person name="Ruytinx J."/>
            <person name="Liao H.L."/>
            <person name="Branco S."/>
            <person name="Kuo A."/>
            <person name="LaButti K."/>
            <person name="Lipzen A."/>
            <person name="Andreopoulos W."/>
            <person name="Pangilinan J."/>
            <person name="Riley R."/>
            <person name="Hundley H."/>
            <person name="Na H."/>
            <person name="Barry K."/>
            <person name="Grigoriev I.V."/>
            <person name="Stajich J.E."/>
            <person name="Kennedy P.G."/>
        </authorList>
    </citation>
    <scope>NUCLEOTIDE SEQUENCE</scope>
    <source>
        <strain evidence="2">FC203</strain>
    </source>
</reference>
<feature type="region of interest" description="Disordered" evidence="1">
    <location>
        <begin position="95"/>
        <end position="120"/>
    </location>
</feature>
<proteinExistence type="predicted"/>
<keyword evidence="3" id="KW-1185">Reference proteome</keyword>
<dbReference type="Proteomes" id="UP001195769">
    <property type="component" value="Unassembled WGS sequence"/>
</dbReference>
<comment type="caution">
    <text evidence="2">The sequence shown here is derived from an EMBL/GenBank/DDBJ whole genome shotgun (WGS) entry which is preliminary data.</text>
</comment>
<sequence>MQIKNEAILLMLEDGGRMSAVVSMVSLAYVVERSGIEQTTYNWLKLDAINKPSPMPMPILLRCTASLSDIGMRRSDSARAAGASINGHSDIVRRTSRAGQSSSSITDAARGSGTDSVSSGTAFQPVACKALNVGRTEHHLFRIMFVPFASLPASCPQTTATNVLQQTSLRAPATTARLDLPGVLPAILSPLYFLACNCLFGASIKL</sequence>
<dbReference type="EMBL" id="JABBWK010000060">
    <property type="protein sequence ID" value="KAG1896002.1"/>
    <property type="molecule type" value="Genomic_DNA"/>
</dbReference>
<accession>A0AAD4DXY2</accession>
<feature type="compositionally biased region" description="Polar residues" evidence="1">
    <location>
        <begin position="97"/>
        <end position="106"/>
    </location>
</feature>
<gene>
    <name evidence="2" type="ORF">F5891DRAFT_641571</name>
</gene>
<organism evidence="2 3">
    <name type="scientific">Suillus fuscotomentosus</name>
    <dbReference type="NCBI Taxonomy" id="1912939"/>
    <lineage>
        <taxon>Eukaryota</taxon>
        <taxon>Fungi</taxon>
        <taxon>Dikarya</taxon>
        <taxon>Basidiomycota</taxon>
        <taxon>Agaricomycotina</taxon>
        <taxon>Agaricomycetes</taxon>
        <taxon>Agaricomycetidae</taxon>
        <taxon>Boletales</taxon>
        <taxon>Suillineae</taxon>
        <taxon>Suillaceae</taxon>
        <taxon>Suillus</taxon>
    </lineage>
</organism>
<evidence type="ECO:0000313" key="2">
    <source>
        <dbReference type="EMBL" id="KAG1896002.1"/>
    </source>
</evidence>
<name>A0AAD4DXY2_9AGAM</name>
<evidence type="ECO:0000313" key="3">
    <source>
        <dbReference type="Proteomes" id="UP001195769"/>
    </source>
</evidence>
<dbReference type="GeneID" id="64666912"/>
<evidence type="ECO:0000256" key="1">
    <source>
        <dbReference type="SAM" id="MobiDB-lite"/>
    </source>
</evidence>